<evidence type="ECO:0000256" key="14">
    <source>
        <dbReference type="SAM" id="SignalP"/>
    </source>
</evidence>
<dbReference type="SMART" id="SM00060">
    <property type="entry name" value="FN3"/>
    <property type="match status" value="4"/>
</dbReference>
<keyword evidence="3 13" id="KW-0812">Transmembrane</keyword>
<dbReference type="Gene3D" id="2.60.40.10">
    <property type="entry name" value="Immunoglobulins"/>
    <property type="match status" value="6"/>
</dbReference>
<evidence type="ECO:0000256" key="5">
    <source>
        <dbReference type="ARBA" id="ARBA00022737"/>
    </source>
</evidence>
<reference evidence="17" key="1">
    <citation type="submission" date="2025-08" db="UniProtKB">
        <authorList>
            <consortium name="RefSeq"/>
        </authorList>
    </citation>
    <scope>IDENTIFICATION</scope>
</reference>
<keyword evidence="9 17" id="KW-0675">Receptor</keyword>
<feature type="chain" id="PRO_5046921940" evidence="14">
    <location>
        <begin position="25"/>
        <end position="736"/>
    </location>
</feature>
<dbReference type="GO" id="GO:0043235">
    <property type="term" value="C:receptor complex"/>
    <property type="evidence" value="ECO:0007669"/>
    <property type="project" value="TreeGrafter"/>
</dbReference>
<evidence type="ECO:0000256" key="13">
    <source>
        <dbReference type="SAM" id="Phobius"/>
    </source>
</evidence>
<evidence type="ECO:0000256" key="12">
    <source>
        <dbReference type="SAM" id="MobiDB-lite"/>
    </source>
</evidence>
<evidence type="ECO:0000313" key="16">
    <source>
        <dbReference type="Proteomes" id="UP001652624"/>
    </source>
</evidence>
<dbReference type="AlphaFoldDB" id="A0A1S2ZEC9"/>
<feature type="domain" description="Fibronectin type-III" evidence="15">
    <location>
        <begin position="236"/>
        <end position="332"/>
    </location>
</feature>
<proteinExistence type="inferred from homology"/>
<dbReference type="InterPro" id="IPR003961">
    <property type="entry name" value="FN3_dom"/>
</dbReference>
<dbReference type="GO" id="GO:0030666">
    <property type="term" value="C:endocytic vesicle membrane"/>
    <property type="evidence" value="ECO:0007669"/>
    <property type="project" value="UniProtKB-ARBA"/>
</dbReference>
<dbReference type="Pfam" id="PF06328">
    <property type="entry name" value="Lep_receptor_Ig"/>
    <property type="match status" value="1"/>
</dbReference>
<dbReference type="PANTHER" id="PTHR48423:SF1">
    <property type="entry name" value="INTERLEUKIN-27 RECEPTOR SUBUNIT ALPHA"/>
    <property type="match status" value="1"/>
</dbReference>
<keyword evidence="7 13" id="KW-0472">Membrane</keyword>
<dbReference type="SUPFAM" id="SSF49265">
    <property type="entry name" value="Fibronectin type III"/>
    <property type="match status" value="4"/>
</dbReference>
<evidence type="ECO:0000313" key="17">
    <source>
        <dbReference type="RefSeq" id="XP_007518101.2"/>
    </source>
</evidence>
<feature type="region of interest" description="Disordered" evidence="12">
    <location>
        <begin position="705"/>
        <end position="736"/>
    </location>
</feature>
<sequence>MVGLTAWSLTGAALILLLLPPSLEDCAHIRVSTPIVRLGDPVTASCTINQTCSSLGPESQIVWKLEAELQPGGKQQHLPNGAQESTITLPHLNHPRALLSCCLLWRGSLQILDQAELQAGYPPVVPSNLSCLMNLTTNSLFCQWEPGPDSYLSTSFTLKSFKSRENCQTPMGSIPDCMAEDRQSHCSIPRKHLQLYQYMGIWVQAKNALGTSKSSQLCLSPIDVVKLEPPTLGALYPSPRKDPPQPECLQLHWETWKPSLYMEQKCELRHQPQLGEAHWTVVSPLPSTVPGYELCGLLPSTVYILQIRCIRWPLPGYWSNWSPILKLVTGQQAPTVRLDTWWRQRQRDPRTVDMQLLWKPVPLQENSRQIQGYLVSWQPLNQSREARVLCNTTKLTCTFSLPSEVREVVLVAYNTGGTSPPTRVVFLENRGPPLTGLHTVARDPHSLWVGWDLPIPQPQGYVIEWGLGPHLHGDNNKTWRLEHNGSITGTLLQENIRPFQLCEITVTSLYQDAVGPSQNIYAYSLEMAPSHAPELQLKHIGSTWAQLEWTPHTPELGESPLTNYAIFWTNAQDQSFSTILNASSHDFVLHGLEPASLYHVRLMAASQAWTINSTSLTLITLASEDSLMHILLGLIGLLFLFICLCAVSCFCCRPSRKNPLWPSIPDPAHSSLGSWVPVIKAEEIFQLPRLRDPVMPPITKITVLEEEENKPEPWESNDDSGNYNLPTLAPGLCTPG</sequence>
<evidence type="ECO:0000256" key="2">
    <source>
        <dbReference type="ARBA" id="ARBA00008921"/>
    </source>
</evidence>
<keyword evidence="8" id="KW-1015">Disulfide bond</keyword>
<evidence type="ECO:0000256" key="6">
    <source>
        <dbReference type="ARBA" id="ARBA00022989"/>
    </source>
</evidence>
<dbReference type="GO" id="GO:0009897">
    <property type="term" value="C:external side of plasma membrane"/>
    <property type="evidence" value="ECO:0007669"/>
    <property type="project" value="TreeGrafter"/>
</dbReference>
<keyword evidence="4 14" id="KW-0732">Signal</keyword>
<keyword evidence="11" id="KW-0393">Immunoglobulin domain</keyword>
<organism evidence="16 17">
    <name type="scientific">Erinaceus europaeus</name>
    <name type="common">Western European hedgehog</name>
    <dbReference type="NCBI Taxonomy" id="9365"/>
    <lineage>
        <taxon>Eukaryota</taxon>
        <taxon>Metazoa</taxon>
        <taxon>Chordata</taxon>
        <taxon>Craniata</taxon>
        <taxon>Vertebrata</taxon>
        <taxon>Euteleostomi</taxon>
        <taxon>Mammalia</taxon>
        <taxon>Eutheria</taxon>
        <taxon>Laurasiatheria</taxon>
        <taxon>Eulipotyphla</taxon>
        <taxon>Erinaceidae</taxon>
        <taxon>Erinaceinae</taxon>
        <taxon>Erinaceus</taxon>
    </lineage>
</organism>
<evidence type="ECO:0000256" key="9">
    <source>
        <dbReference type="ARBA" id="ARBA00023170"/>
    </source>
</evidence>
<dbReference type="GO" id="GO:0019955">
    <property type="term" value="F:cytokine binding"/>
    <property type="evidence" value="ECO:0007669"/>
    <property type="project" value="TreeGrafter"/>
</dbReference>
<keyword evidence="6 13" id="KW-1133">Transmembrane helix</keyword>
<feature type="non-terminal residue" evidence="17">
    <location>
        <position position="736"/>
    </location>
</feature>
<feature type="transmembrane region" description="Helical" evidence="13">
    <location>
        <begin position="627"/>
        <end position="652"/>
    </location>
</feature>
<dbReference type="SUPFAM" id="SSF48726">
    <property type="entry name" value="Immunoglobulin"/>
    <property type="match status" value="1"/>
</dbReference>
<dbReference type="PROSITE" id="PS01353">
    <property type="entry name" value="HEMATOPO_REC_L_F2"/>
    <property type="match status" value="1"/>
</dbReference>
<evidence type="ECO:0000256" key="10">
    <source>
        <dbReference type="ARBA" id="ARBA00023180"/>
    </source>
</evidence>
<dbReference type="CDD" id="cd00063">
    <property type="entry name" value="FN3"/>
    <property type="match status" value="2"/>
</dbReference>
<keyword evidence="16" id="KW-1185">Reference proteome</keyword>
<dbReference type="CTD" id="1441"/>
<dbReference type="InterPro" id="IPR010457">
    <property type="entry name" value="IgC2-like_lig-bd"/>
</dbReference>
<evidence type="ECO:0000256" key="4">
    <source>
        <dbReference type="ARBA" id="ARBA00022729"/>
    </source>
</evidence>
<evidence type="ECO:0000256" key="3">
    <source>
        <dbReference type="ARBA" id="ARBA00022692"/>
    </source>
</evidence>
<comment type="subcellular location">
    <subcellularLocation>
        <location evidence="1">Membrane</location>
        <topology evidence="1">Single-pass type I membrane protein</topology>
    </subcellularLocation>
</comment>
<evidence type="ECO:0000256" key="8">
    <source>
        <dbReference type="ARBA" id="ARBA00023157"/>
    </source>
</evidence>
<dbReference type="PANTHER" id="PTHR48423">
    <property type="entry name" value="INTERLEUKIN-27 RECEPTOR SUBUNIT ALPHA"/>
    <property type="match status" value="1"/>
</dbReference>
<feature type="domain" description="Fibronectin type-III" evidence="15">
    <location>
        <begin position="532"/>
        <end position="626"/>
    </location>
</feature>
<feature type="domain" description="Fibronectin type-III" evidence="15">
    <location>
        <begin position="334"/>
        <end position="433"/>
    </location>
</feature>
<dbReference type="InterPro" id="IPR013783">
    <property type="entry name" value="Ig-like_fold"/>
</dbReference>
<feature type="signal peptide" evidence="14">
    <location>
        <begin position="1"/>
        <end position="24"/>
    </location>
</feature>
<name>A0A1S2ZEC9_ERIEU</name>
<dbReference type="GO" id="GO:0007155">
    <property type="term" value="P:cell adhesion"/>
    <property type="evidence" value="ECO:0007669"/>
    <property type="project" value="UniProtKB-KW"/>
</dbReference>
<dbReference type="InterPro" id="IPR052672">
    <property type="entry name" value="Type1_Cytokine_Rcpt_Type2"/>
</dbReference>
<keyword evidence="10" id="KW-0325">Glycoprotein</keyword>
<keyword evidence="5" id="KW-0677">Repeat</keyword>
<gene>
    <name evidence="17" type="primary">CSF3R</name>
</gene>
<evidence type="ECO:0000256" key="1">
    <source>
        <dbReference type="ARBA" id="ARBA00004479"/>
    </source>
</evidence>
<evidence type="ECO:0000256" key="11">
    <source>
        <dbReference type="ARBA" id="ARBA00023319"/>
    </source>
</evidence>
<dbReference type="GeneID" id="103109034"/>
<evidence type="ECO:0000256" key="7">
    <source>
        <dbReference type="ARBA" id="ARBA00023136"/>
    </source>
</evidence>
<accession>A0A1S2ZEC9</accession>
<evidence type="ECO:0000259" key="15">
    <source>
        <dbReference type="PROSITE" id="PS50853"/>
    </source>
</evidence>
<dbReference type="InterPro" id="IPR036179">
    <property type="entry name" value="Ig-like_dom_sf"/>
</dbReference>
<dbReference type="RefSeq" id="XP_007518101.2">
    <property type="nucleotide sequence ID" value="XM_007518039.3"/>
</dbReference>
<comment type="similarity">
    <text evidence="2">Belongs to the type I cytokine receptor family. Type 2 subfamily.</text>
</comment>
<dbReference type="Pfam" id="PF00041">
    <property type="entry name" value="fn3"/>
    <property type="match status" value="1"/>
</dbReference>
<dbReference type="InterPro" id="IPR003529">
    <property type="entry name" value="Hematopoietin_rcpt_Gp130_CS"/>
</dbReference>
<dbReference type="InterPro" id="IPR036116">
    <property type="entry name" value="FN3_sf"/>
</dbReference>
<dbReference type="OrthoDB" id="9887129at2759"/>
<dbReference type="GO" id="GO:0004896">
    <property type="term" value="F:cytokine receptor activity"/>
    <property type="evidence" value="ECO:0007669"/>
    <property type="project" value="InterPro"/>
</dbReference>
<protein>
    <submittedName>
        <fullName evidence="17">Granulocyte colony-stimulating factor receptor</fullName>
    </submittedName>
</protein>
<dbReference type="PROSITE" id="PS50853">
    <property type="entry name" value="FN3"/>
    <property type="match status" value="3"/>
</dbReference>
<dbReference type="Proteomes" id="UP001652624">
    <property type="component" value="Chromosome 13"/>
</dbReference>